<accession>A0A2P7ANN1</accession>
<dbReference type="EMBL" id="PGGN01000004">
    <property type="protein sequence ID" value="PSH55821.1"/>
    <property type="molecule type" value="Genomic_DNA"/>
</dbReference>
<proteinExistence type="predicted"/>
<comment type="caution">
    <text evidence="2">The sequence shown here is derived from an EMBL/GenBank/DDBJ whole genome shotgun (WGS) entry which is preliminary data.</text>
</comment>
<evidence type="ECO:0000313" key="2">
    <source>
        <dbReference type="EMBL" id="PSH55821.1"/>
    </source>
</evidence>
<reference evidence="3" key="1">
    <citation type="submission" date="2017-11" db="EMBL/GenBank/DDBJ databases">
        <authorList>
            <person name="Kuznetsova I."/>
            <person name="Sazanova A."/>
            <person name="Chirak E."/>
            <person name="Safronova V."/>
            <person name="Willems A."/>
        </authorList>
    </citation>
    <scope>NUCLEOTIDE SEQUENCE [LARGE SCALE GENOMIC DNA]</scope>
    <source>
        <strain evidence="3">PEPV15</strain>
    </source>
</reference>
<keyword evidence="1" id="KW-1133">Transmembrane helix</keyword>
<dbReference type="AlphaFoldDB" id="A0A2P7ANN1"/>
<dbReference type="Proteomes" id="UP000241158">
    <property type="component" value="Unassembled WGS sequence"/>
</dbReference>
<protein>
    <submittedName>
        <fullName evidence="2">Uncharacterized protein</fullName>
    </submittedName>
</protein>
<gene>
    <name evidence="2" type="ORF">CU100_19375</name>
</gene>
<feature type="transmembrane region" description="Helical" evidence="1">
    <location>
        <begin position="6"/>
        <end position="25"/>
    </location>
</feature>
<keyword evidence="1" id="KW-0472">Membrane</keyword>
<dbReference type="RefSeq" id="WP_170113903.1">
    <property type="nucleotide sequence ID" value="NZ_JACHXT010000001.1"/>
</dbReference>
<evidence type="ECO:0000256" key="1">
    <source>
        <dbReference type="SAM" id="Phobius"/>
    </source>
</evidence>
<keyword evidence="3" id="KW-1185">Reference proteome</keyword>
<evidence type="ECO:0000313" key="3">
    <source>
        <dbReference type="Proteomes" id="UP000241158"/>
    </source>
</evidence>
<sequence length="48" mass="5285">MNRNMLYLVIGGLIVIVAGLGYYVYDKETRPQGIELKIGEGGVSIQEN</sequence>
<name>A0A2P7ANN1_9HYPH</name>
<organism evidence="2 3">
    <name type="scientific">Phyllobacterium endophyticum</name>
    <dbReference type="NCBI Taxonomy" id="1149773"/>
    <lineage>
        <taxon>Bacteria</taxon>
        <taxon>Pseudomonadati</taxon>
        <taxon>Pseudomonadota</taxon>
        <taxon>Alphaproteobacteria</taxon>
        <taxon>Hyphomicrobiales</taxon>
        <taxon>Phyllobacteriaceae</taxon>
        <taxon>Phyllobacterium</taxon>
    </lineage>
</organism>
<keyword evidence="1" id="KW-0812">Transmembrane</keyword>